<name>A0A0K9PMT3_ZOSMR</name>
<accession>A0A0K9PMT3</accession>
<protein>
    <submittedName>
        <fullName evidence="3">Uncharacterized protein</fullName>
    </submittedName>
</protein>
<dbReference type="InterPro" id="IPR007612">
    <property type="entry name" value="LOR"/>
</dbReference>
<dbReference type="InterPro" id="IPR025659">
    <property type="entry name" value="Tubby-like_C"/>
</dbReference>
<dbReference type="STRING" id="29655.A0A0K9PMT3"/>
<dbReference type="EMBL" id="LFYR01000729">
    <property type="protein sequence ID" value="KMZ70383.1"/>
    <property type="molecule type" value="Genomic_DNA"/>
</dbReference>
<dbReference type="InterPro" id="IPR038595">
    <property type="entry name" value="LOR_sf"/>
</dbReference>
<gene>
    <name evidence="3" type="ORF">ZOSMA_1G03660</name>
</gene>
<reference evidence="4" key="1">
    <citation type="journal article" date="2016" name="Nature">
        <title>The genome of the seagrass Zostera marina reveals angiosperm adaptation to the sea.</title>
        <authorList>
            <person name="Olsen J.L."/>
            <person name="Rouze P."/>
            <person name="Verhelst B."/>
            <person name="Lin Y.-C."/>
            <person name="Bayer T."/>
            <person name="Collen J."/>
            <person name="Dattolo E."/>
            <person name="De Paoli E."/>
            <person name="Dittami S."/>
            <person name="Maumus F."/>
            <person name="Michel G."/>
            <person name="Kersting A."/>
            <person name="Lauritano C."/>
            <person name="Lohaus R."/>
            <person name="Toepel M."/>
            <person name="Tonon T."/>
            <person name="Vanneste K."/>
            <person name="Amirebrahimi M."/>
            <person name="Brakel J."/>
            <person name="Bostroem C."/>
            <person name="Chovatia M."/>
            <person name="Grimwood J."/>
            <person name="Jenkins J.W."/>
            <person name="Jueterbock A."/>
            <person name="Mraz A."/>
            <person name="Stam W.T."/>
            <person name="Tice H."/>
            <person name="Bornberg-Bauer E."/>
            <person name="Green P.J."/>
            <person name="Pearson G.A."/>
            <person name="Procaccini G."/>
            <person name="Duarte C.M."/>
            <person name="Schmutz J."/>
            <person name="Reusch T.B.H."/>
            <person name="Van de Peer Y."/>
        </authorList>
    </citation>
    <scope>NUCLEOTIDE SEQUENCE [LARGE SCALE GENOMIC DNA]</scope>
    <source>
        <strain evidence="4">cv. Finnish</strain>
    </source>
</reference>
<dbReference type="SUPFAM" id="SSF54518">
    <property type="entry name" value="Tubby C-terminal domain-like"/>
    <property type="match status" value="1"/>
</dbReference>
<dbReference type="Gene3D" id="2.40.160.200">
    <property type="entry name" value="LURP1-related"/>
    <property type="match status" value="1"/>
</dbReference>
<evidence type="ECO:0000313" key="4">
    <source>
        <dbReference type="Proteomes" id="UP000036987"/>
    </source>
</evidence>
<keyword evidence="4" id="KW-1185">Reference proteome</keyword>
<evidence type="ECO:0000313" key="3">
    <source>
        <dbReference type="EMBL" id="KMZ70383.1"/>
    </source>
</evidence>
<proteinExistence type="inferred from homology"/>
<keyword evidence="2" id="KW-0472">Membrane</keyword>
<keyword evidence="2" id="KW-0812">Transmembrane</keyword>
<dbReference type="AlphaFoldDB" id="A0A0K9PMT3"/>
<dbReference type="Proteomes" id="UP000036987">
    <property type="component" value="Unassembled WGS sequence"/>
</dbReference>
<evidence type="ECO:0000256" key="2">
    <source>
        <dbReference type="SAM" id="Phobius"/>
    </source>
</evidence>
<dbReference type="OrthoDB" id="1717754at2759"/>
<evidence type="ECO:0000256" key="1">
    <source>
        <dbReference type="ARBA" id="ARBA00005437"/>
    </source>
</evidence>
<keyword evidence="2" id="KW-1133">Transmembrane helix</keyword>
<dbReference type="Pfam" id="PF04525">
    <property type="entry name" value="LOR"/>
    <property type="match status" value="1"/>
</dbReference>
<organism evidence="3 4">
    <name type="scientific">Zostera marina</name>
    <name type="common">Eelgrass</name>
    <dbReference type="NCBI Taxonomy" id="29655"/>
    <lineage>
        <taxon>Eukaryota</taxon>
        <taxon>Viridiplantae</taxon>
        <taxon>Streptophyta</taxon>
        <taxon>Embryophyta</taxon>
        <taxon>Tracheophyta</taxon>
        <taxon>Spermatophyta</taxon>
        <taxon>Magnoliopsida</taxon>
        <taxon>Liliopsida</taxon>
        <taxon>Zosteraceae</taxon>
        <taxon>Zostera</taxon>
    </lineage>
</organism>
<dbReference type="PANTHER" id="PTHR31087:SF58">
    <property type="entry name" value="OS07G0230700 PROTEIN"/>
    <property type="match status" value="1"/>
</dbReference>
<feature type="transmembrane region" description="Helical" evidence="2">
    <location>
        <begin position="285"/>
        <end position="306"/>
    </location>
</feature>
<dbReference type="PANTHER" id="PTHR31087">
    <property type="match status" value="1"/>
</dbReference>
<comment type="caution">
    <text evidence="3">The sequence shown here is derived from an EMBL/GenBank/DDBJ whole genome shotgun (WGS) entry which is preliminary data.</text>
</comment>
<sequence length="308" mass="35703">MSYLVEAAMRLAWLCSESVCRNTDLTVVGDPEVMGDFNEIIQILADFKTDKDWLTFTDVFNREAESRGVENLCRYDELIDLANQEICRKDDAGKKFTREENSSELEKGIRNQLMKILINQRKLQEKKIAAIVVSSKFINLSDVMDVKISKKFMRSELTVMGINNTLKMKVRSDKLSLRHRRTLFDEDDNPIVHINKKLATIHGRWQVFKGGTDDLENLLYEVMKCNMIQFTNEYKVFLAGNTEEEKFDFLIKHVNRAGTYFVKIGDSDEIIAQIRWESKIDAYGVTIYPFVDYAFVISLIAILYVIDN</sequence>
<comment type="similarity">
    <text evidence="1">Belongs to the LOR family.</text>
</comment>